<accession>A0A9E6XRW7</accession>
<name>A0A9E6XRW7_9ACTN</name>
<dbReference type="KEGG" id="sbae:DSM104329_00088"/>
<evidence type="ECO:0000259" key="2">
    <source>
        <dbReference type="SMART" id="SM00966"/>
    </source>
</evidence>
<evidence type="ECO:0000313" key="4">
    <source>
        <dbReference type="Proteomes" id="UP001162834"/>
    </source>
</evidence>
<feature type="domain" description="SpoVT-AbrB" evidence="2">
    <location>
        <begin position="12"/>
        <end position="54"/>
    </location>
</feature>
<feature type="compositionally biased region" description="Basic and acidic residues" evidence="1">
    <location>
        <begin position="71"/>
        <end position="83"/>
    </location>
</feature>
<dbReference type="Proteomes" id="UP001162834">
    <property type="component" value="Chromosome"/>
</dbReference>
<dbReference type="GO" id="GO:0003677">
    <property type="term" value="F:DNA binding"/>
    <property type="evidence" value="ECO:0007669"/>
    <property type="project" value="InterPro"/>
</dbReference>
<reference evidence="3" key="1">
    <citation type="journal article" date="2022" name="Int. J. Syst. Evol. Microbiol.">
        <title>Pseudomonas aegrilactucae sp. nov. and Pseudomonas morbosilactucae sp. nov., pathogens causing bacterial rot of lettuce in Japan.</title>
        <authorList>
            <person name="Sawada H."/>
            <person name="Fujikawa T."/>
            <person name="Satou M."/>
        </authorList>
    </citation>
    <scope>NUCLEOTIDE SEQUENCE</scope>
    <source>
        <strain evidence="3">0166_1</strain>
    </source>
</reference>
<dbReference type="InterPro" id="IPR037914">
    <property type="entry name" value="SpoVT-AbrB_sf"/>
</dbReference>
<dbReference type="EMBL" id="CP087164">
    <property type="protein sequence ID" value="UGS33723.1"/>
    <property type="molecule type" value="Genomic_DNA"/>
</dbReference>
<evidence type="ECO:0000313" key="3">
    <source>
        <dbReference type="EMBL" id="UGS33723.1"/>
    </source>
</evidence>
<protein>
    <recommendedName>
        <fullName evidence="2">SpoVT-AbrB domain-containing protein</fullName>
    </recommendedName>
</protein>
<keyword evidence="4" id="KW-1185">Reference proteome</keyword>
<dbReference type="SMART" id="SM00966">
    <property type="entry name" value="SpoVT_AbrB"/>
    <property type="match status" value="1"/>
</dbReference>
<feature type="region of interest" description="Disordered" evidence="1">
    <location>
        <begin position="65"/>
        <end position="90"/>
    </location>
</feature>
<proteinExistence type="predicted"/>
<evidence type="ECO:0000256" key="1">
    <source>
        <dbReference type="SAM" id="MobiDB-lite"/>
    </source>
</evidence>
<dbReference type="SUPFAM" id="SSF89447">
    <property type="entry name" value="AbrB/MazE/MraZ-like"/>
    <property type="match status" value="1"/>
</dbReference>
<gene>
    <name evidence="3" type="ORF">DSM104329_00088</name>
</gene>
<organism evidence="3 4">
    <name type="scientific">Capillimicrobium parvum</name>
    <dbReference type="NCBI Taxonomy" id="2884022"/>
    <lineage>
        <taxon>Bacteria</taxon>
        <taxon>Bacillati</taxon>
        <taxon>Actinomycetota</taxon>
        <taxon>Thermoleophilia</taxon>
        <taxon>Solirubrobacterales</taxon>
        <taxon>Capillimicrobiaceae</taxon>
        <taxon>Capillimicrobium</taxon>
    </lineage>
</organism>
<dbReference type="AlphaFoldDB" id="A0A9E6XRW7"/>
<dbReference type="InterPro" id="IPR007159">
    <property type="entry name" value="SpoVT-AbrB_dom"/>
</dbReference>
<sequence length="90" mass="9691">MCVAKFMHMRTLKVTRGGQISVPAEIRRRWGTSTFALEDLGDRIVLSPAPDDPIAAARGALARESASSTDALRRAARDDEIAAGRRRAGA</sequence>